<evidence type="ECO:0000313" key="1">
    <source>
        <dbReference type="EMBL" id="BFF94790.1"/>
    </source>
</evidence>
<protein>
    <submittedName>
        <fullName evidence="1">Uncharacterized protein</fullName>
    </submittedName>
</protein>
<dbReference type="AlphaFoldDB" id="A0AAU9FGM9"/>
<evidence type="ECO:0000313" key="2">
    <source>
        <dbReference type="Proteomes" id="UP001500889"/>
    </source>
</evidence>
<organism evidence="1 2">
    <name type="scientific">Drosophila madeirensis</name>
    <name type="common">Fruit fly</name>
    <dbReference type="NCBI Taxonomy" id="30013"/>
    <lineage>
        <taxon>Eukaryota</taxon>
        <taxon>Metazoa</taxon>
        <taxon>Ecdysozoa</taxon>
        <taxon>Arthropoda</taxon>
        <taxon>Hexapoda</taxon>
        <taxon>Insecta</taxon>
        <taxon>Pterygota</taxon>
        <taxon>Neoptera</taxon>
        <taxon>Endopterygota</taxon>
        <taxon>Diptera</taxon>
        <taxon>Brachycera</taxon>
        <taxon>Muscomorpha</taxon>
        <taxon>Ephydroidea</taxon>
        <taxon>Drosophilidae</taxon>
        <taxon>Drosophila</taxon>
        <taxon>Sophophora</taxon>
    </lineage>
</organism>
<reference evidence="1 2" key="1">
    <citation type="submission" date="2024-02" db="EMBL/GenBank/DDBJ databases">
        <title>A chromosome-level genome assembly of Drosophila madeirensis, a fruit fly species endemic to Madeira island.</title>
        <authorList>
            <person name="Tomihara K."/>
            <person name="Llopart A."/>
            <person name="Yamamoto D."/>
        </authorList>
    </citation>
    <scope>NUCLEOTIDE SEQUENCE [LARGE SCALE GENOMIC DNA]</scope>
    <source>
        <strain evidence="1 2">RF1</strain>
    </source>
</reference>
<proteinExistence type="predicted"/>
<keyword evidence="2" id="KW-1185">Reference proteome</keyword>
<accession>A0AAU9FGM9</accession>
<gene>
    <name evidence="1" type="ORF">DMAD_12323</name>
</gene>
<sequence>MGARSLWQLCRRSWRRCGTSQRLQIPVAWSVELACYRRYQRIL</sequence>
<name>A0AAU9FGM9_DROMD</name>
<dbReference type="EMBL" id="AP029264">
    <property type="protein sequence ID" value="BFF94790.1"/>
    <property type="molecule type" value="Genomic_DNA"/>
</dbReference>
<dbReference type="Proteomes" id="UP001500889">
    <property type="component" value="Chromosome U"/>
</dbReference>